<proteinExistence type="predicted"/>
<dbReference type="Proteomes" id="UP000265715">
    <property type="component" value="Unassembled WGS sequence"/>
</dbReference>
<evidence type="ECO:0000313" key="2">
    <source>
        <dbReference type="Proteomes" id="UP000265715"/>
    </source>
</evidence>
<name>A0A399EEF8_9DEIN</name>
<evidence type="ECO:0000313" key="1">
    <source>
        <dbReference type="EMBL" id="RIH83024.1"/>
    </source>
</evidence>
<gene>
    <name evidence="1" type="ORF">Mterra_02430</name>
</gene>
<keyword evidence="2" id="KW-1185">Reference proteome</keyword>
<reference evidence="1 2" key="1">
    <citation type="submission" date="2018-08" db="EMBL/GenBank/DDBJ databases">
        <title>Meiothermus terrae DSM 26712 genome sequencing project.</title>
        <authorList>
            <person name="Da Costa M.S."/>
            <person name="Albuquerque L."/>
            <person name="Raposo P."/>
            <person name="Froufe H.J.C."/>
            <person name="Barroso C.S."/>
            <person name="Egas C."/>
        </authorList>
    </citation>
    <scope>NUCLEOTIDE SEQUENCE [LARGE SCALE GENOMIC DNA]</scope>
    <source>
        <strain evidence="1 2">DSM 26712</strain>
    </source>
</reference>
<dbReference type="EMBL" id="QXDL01000102">
    <property type="protein sequence ID" value="RIH83024.1"/>
    <property type="molecule type" value="Genomic_DNA"/>
</dbReference>
<accession>A0A399EEF8</accession>
<dbReference type="AlphaFoldDB" id="A0A399EEF8"/>
<protein>
    <submittedName>
        <fullName evidence="1">Uncharacterized protein</fullName>
    </submittedName>
</protein>
<organism evidence="1 2">
    <name type="scientific">Calidithermus terrae</name>
    <dbReference type="NCBI Taxonomy" id="1408545"/>
    <lineage>
        <taxon>Bacteria</taxon>
        <taxon>Thermotogati</taxon>
        <taxon>Deinococcota</taxon>
        <taxon>Deinococci</taxon>
        <taxon>Thermales</taxon>
        <taxon>Thermaceae</taxon>
        <taxon>Calidithermus</taxon>
    </lineage>
</organism>
<sequence>MAHYLVRAKALPHKLPELRSRLDSGEIRAMQPFGKALDHSLRNARVEGEWLVWEEEDYCRPPLAMERAAVLDAYFTDLGVERVEGGEGWKRLEGLPRLWEVP</sequence>
<comment type="caution">
    <text evidence="1">The sequence shown here is derived from an EMBL/GenBank/DDBJ whole genome shotgun (WGS) entry which is preliminary data.</text>
</comment>
<dbReference type="RefSeq" id="WP_170159653.1">
    <property type="nucleotide sequence ID" value="NZ_QXDL01000102.1"/>
</dbReference>